<evidence type="ECO:0000259" key="2">
    <source>
        <dbReference type="Pfam" id="PF13472"/>
    </source>
</evidence>
<evidence type="ECO:0000256" key="1">
    <source>
        <dbReference type="SAM" id="SignalP"/>
    </source>
</evidence>
<dbReference type="GO" id="GO:0004622">
    <property type="term" value="F:phosphatidylcholine lysophospholipase activity"/>
    <property type="evidence" value="ECO:0007669"/>
    <property type="project" value="TreeGrafter"/>
</dbReference>
<dbReference type="Proteomes" id="UP000184212">
    <property type="component" value="Unassembled WGS sequence"/>
</dbReference>
<dbReference type="PANTHER" id="PTHR30383">
    <property type="entry name" value="THIOESTERASE 1/PROTEASE 1/LYSOPHOSPHOLIPASE L1"/>
    <property type="match status" value="1"/>
</dbReference>
<name>A0A1M5MRI3_9BACT</name>
<dbReference type="EMBL" id="FQWQ01000001">
    <property type="protein sequence ID" value="SHG79921.1"/>
    <property type="molecule type" value="Genomic_DNA"/>
</dbReference>
<feature type="signal peptide" evidence="1">
    <location>
        <begin position="1"/>
        <end position="21"/>
    </location>
</feature>
<proteinExistence type="predicted"/>
<dbReference type="InterPro" id="IPR051532">
    <property type="entry name" value="Ester_Hydrolysis_Enzymes"/>
</dbReference>
<evidence type="ECO:0000313" key="4">
    <source>
        <dbReference type="Proteomes" id="UP000184212"/>
    </source>
</evidence>
<dbReference type="OrthoDB" id="9790057at2"/>
<sequence length="229" mass="25921">MTMKKLPLLFFICLTSTAATGQNMRYDTLRYAKDYYAKRIALFKSEPVKTGRTILLGNSITEFGDWVKLLNDSTVINRGIAGDNTFGVLDRLNDVIIRKPNKLFIKIGINDIAQNIPVDIIVKNVMTMVERVKNQSPGTQIYVHSILPTNDNVKNEYPDAFNKNDVATRVNEQVKQRATVMGFIYIDLSKALSDKEGKLDAKYAEADGLHLNPAGYQVWVRLLKTKKYL</sequence>
<dbReference type="InterPro" id="IPR036514">
    <property type="entry name" value="SGNH_hydro_sf"/>
</dbReference>
<feature type="domain" description="SGNH hydrolase-type esterase" evidence="2">
    <location>
        <begin position="56"/>
        <end position="218"/>
    </location>
</feature>
<feature type="chain" id="PRO_5012680287" evidence="1">
    <location>
        <begin position="22"/>
        <end position="229"/>
    </location>
</feature>
<dbReference type="STRING" id="947013.SAMN04488109_1895"/>
<dbReference type="InterPro" id="IPR013830">
    <property type="entry name" value="SGNH_hydro"/>
</dbReference>
<organism evidence="3 4">
    <name type="scientific">Chryseolinea serpens</name>
    <dbReference type="NCBI Taxonomy" id="947013"/>
    <lineage>
        <taxon>Bacteria</taxon>
        <taxon>Pseudomonadati</taxon>
        <taxon>Bacteroidota</taxon>
        <taxon>Cytophagia</taxon>
        <taxon>Cytophagales</taxon>
        <taxon>Fulvivirgaceae</taxon>
        <taxon>Chryseolinea</taxon>
    </lineage>
</organism>
<accession>A0A1M5MRI3</accession>
<reference evidence="3 4" key="1">
    <citation type="submission" date="2016-11" db="EMBL/GenBank/DDBJ databases">
        <authorList>
            <person name="Jaros S."/>
            <person name="Januszkiewicz K."/>
            <person name="Wedrychowicz H."/>
        </authorList>
    </citation>
    <scope>NUCLEOTIDE SEQUENCE [LARGE SCALE GENOMIC DNA]</scope>
    <source>
        <strain evidence="3 4">DSM 24574</strain>
    </source>
</reference>
<dbReference type="SUPFAM" id="SSF52266">
    <property type="entry name" value="SGNH hydrolase"/>
    <property type="match status" value="1"/>
</dbReference>
<dbReference type="PANTHER" id="PTHR30383:SF5">
    <property type="entry name" value="SGNH HYDROLASE-TYPE ESTERASE DOMAIN-CONTAINING PROTEIN"/>
    <property type="match status" value="1"/>
</dbReference>
<dbReference type="AlphaFoldDB" id="A0A1M5MRI3"/>
<protein>
    <submittedName>
        <fullName evidence="3">Lysophospholipase L1</fullName>
    </submittedName>
</protein>
<dbReference type="Pfam" id="PF13472">
    <property type="entry name" value="Lipase_GDSL_2"/>
    <property type="match status" value="1"/>
</dbReference>
<gene>
    <name evidence="3" type="ORF">SAMN04488109_1895</name>
</gene>
<keyword evidence="1" id="KW-0732">Signal</keyword>
<dbReference type="Gene3D" id="3.40.50.1110">
    <property type="entry name" value="SGNH hydrolase"/>
    <property type="match status" value="1"/>
</dbReference>
<keyword evidence="4" id="KW-1185">Reference proteome</keyword>
<evidence type="ECO:0000313" key="3">
    <source>
        <dbReference type="EMBL" id="SHG79921.1"/>
    </source>
</evidence>